<dbReference type="AlphaFoldDB" id="A0A929BC53"/>
<evidence type="ECO:0000313" key="2">
    <source>
        <dbReference type="EMBL" id="MBE9374817.1"/>
    </source>
</evidence>
<reference evidence="2" key="1">
    <citation type="submission" date="2020-10" db="EMBL/GenBank/DDBJ databases">
        <title>Diversity and distribution of actinomycetes associated with coral in the coast of Hainan.</title>
        <authorList>
            <person name="Li F."/>
        </authorList>
    </citation>
    <scope>NUCLEOTIDE SEQUENCE</scope>
    <source>
        <strain evidence="2">HNM0983</strain>
    </source>
</reference>
<evidence type="ECO:0000256" key="1">
    <source>
        <dbReference type="SAM" id="Phobius"/>
    </source>
</evidence>
<dbReference type="Proteomes" id="UP000598360">
    <property type="component" value="Unassembled WGS sequence"/>
</dbReference>
<proteinExistence type="predicted"/>
<organism evidence="2 3">
    <name type="scientific">Saccharopolyspora montiporae</name>
    <dbReference type="NCBI Taxonomy" id="2781240"/>
    <lineage>
        <taxon>Bacteria</taxon>
        <taxon>Bacillati</taxon>
        <taxon>Actinomycetota</taxon>
        <taxon>Actinomycetes</taxon>
        <taxon>Pseudonocardiales</taxon>
        <taxon>Pseudonocardiaceae</taxon>
        <taxon>Saccharopolyspora</taxon>
    </lineage>
</organism>
<keyword evidence="1" id="KW-0812">Transmembrane</keyword>
<name>A0A929BC53_9PSEU</name>
<keyword evidence="1" id="KW-0472">Membrane</keyword>
<dbReference type="EMBL" id="JADEYC010000015">
    <property type="protein sequence ID" value="MBE9374817.1"/>
    <property type="molecule type" value="Genomic_DNA"/>
</dbReference>
<dbReference type="RefSeq" id="WP_193928251.1">
    <property type="nucleotide sequence ID" value="NZ_JADEYC010000015.1"/>
</dbReference>
<sequence length="69" mass="6707">MADGDAESGVAAHSLPGRGLVGLVLIPLTALALSCAICVVAFAVPETVPVTTSEPLAPAPPGMSGSVPR</sequence>
<keyword evidence="3" id="KW-1185">Reference proteome</keyword>
<evidence type="ECO:0000313" key="3">
    <source>
        <dbReference type="Proteomes" id="UP000598360"/>
    </source>
</evidence>
<gene>
    <name evidence="2" type="ORF">IQ251_10210</name>
</gene>
<accession>A0A929BC53</accession>
<feature type="transmembrane region" description="Helical" evidence="1">
    <location>
        <begin position="20"/>
        <end position="44"/>
    </location>
</feature>
<comment type="caution">
    <text evidence="2">The sequence shown here is derived from an EMBL/GenBank/DDBJ whole genome shotgun (WGS) entry which is preliminary data.</text>
</comment>
<keyword evidence="1" id="KW-1133">Transmembrane helix</keyword>
<protein>
    <submittedName>
        <fullName evidence="2">Uncharacterized protein</fullName>
    </submittedName>
</protein>